<dbReference type="Proteomes" id="UP000095281">
    <property type="component" value="Unplaced"/>
</dbReference>
<name>A0A1I8B9K8_MELHA</name>
<dbReference type="AlphaFoldDB" id="A0A1I8B9K8"/>
<sequence>MPNDQFANYTIQCLLSANYVNILAFKIFDESTSTIEIVKEVNLEEEVYQDQKLYESFTNNLGLDGILTLMLIHSNAGPRMVSQITGYMFKKYIEEKKK</sequence>
<organism evidence="1 2">
    <name type="scientific">Meloidogyne hapla</name>
    <name type="common">Root-knot nematode worm</name>
    <dbReference type="NCBI Taxonomy" id="6305"/>
    <lineage>
        <taxon>Eukaryota</taxon>
        <taxon>Metazoa</taxon>
        <taxon>Ecdysozoa</taxon>
        <taxon>Nematoda</taxon>
        <taxon>Chromadorea</taxon>
        <taxon>Rhabditida</taxon>
        <taxon>Tylenchina</taxon>
        <taxon>Tylenchomorpha</taxon>
        <taxon>Tylenchoidea</taxon>
        <taxon>Meloidogynidae</taxon>
        <taxon>Meloidogyninae</taxon>
        <taxon>Meloidogyne</taxon>
    </lineage>
</organism>
<evidence type="ECO:0000313" key="1">
    <source>
        <dbReference type="Proteomes" id="UP000095281"/>
    </source>
</evidence>
<reference evidence="2" key="1">
    <citation type="submission" date="2016-11" db="UniProtKB">
        <authorList>
            <consortium name="WormBaseParasite"/>
        </authorList>
    </citation>
    <scope>IDENTIFICATION</scope>
</reference>
<proteinExistence type="predicted"/>
<protein>
    <submittedName>
        <fullName evidence="2">Uncharacterized protein</fullName>
    </submittedName>
</protein>
<evidence type="ECO:0000313" key="2">
    <source>
        <dbReference type="WBParaSite" id="MhA1_Contig163.frz3.gene4"/>
    </source>
</evidence>
<accession>A0A1I8B9K8</accession>
<dbReference type="WBParaSite" id="MhA1_Contig163.frz3.gene4">
    <property type="protein sequence ID" value="MhA1_Contig163.frz3.gene4"/>
    <property type="gene ID" value="MhA1_Contig163.frz3.gene4"/>
</dbReference>
<keyword evidence="1" id="KW-1185">Reference proteome</keyword>